<evidence type="ECO:0000259" key="15">
    <source>
        <dbReference type="Pfam" id="PF00703"/>
    </source>
</evidence>
<feature type="domain" description="Mannosidase Ig/CBM-like" evidence="17">
    <location>
        <begin position="685"/>
        <end position="779"/>
    </location>
</feature>
<dbReference type="InterPro" id="IPR008979">
    <property type="entry name" value="Galactose-bd-like_sf"/>
</dbReference>
<evidence type="ECO:0000259" key="18">
    <source>
        <dbReference type="Pfam" id="PF22666"/>
    </source>
</evidence>
<comment type="caution">
    <text evidence="19">The sequence shown here is derived from an EMBL/GenBank/DDBJ whole genome shotgun (WGS) entry which is preliminary data.</text>
</comment>
<accession>A0A0F4Z016</accession>
<keyword evidence="8" id="KW-0325">Glycoprotein</keyword>
<feature type="domain" description="Beta-mannosidase Ig-fold" evidence="16">
    <location>
        <begin position="785"/>
        <end position="833"/>
    </location>
</feature>
<sequence length="856" mass="98028">MSGKSNTHVVIPLKANWHFKEAEDDTWLPVSQFPTNVHLDLLHHKKIPDPFWAQNESAVQWVGEKVWLYRTKFDGPASIPEKHKVVLSFEGLDTFATVVLNGAEILKSDNMFIPRRVAVTDNIIVGGKNTLEITFDSAWIAGKKLQEQFTDHKWGCWNGDSSRLVVRKAQYHYGWDWGPTLLTAGPWRPVYLEIYSSRIEDLYFTTQVADTLDSAQIVAKADIEGTGSSVTFELSLDSEVVKTGTAKVVDQHAETVLRVEKPQLWYPATYGKQPLYQLKATLHQDGVELDTVSKRLGIRKAVLVQRDLKDAPGTSFFFEINNIPVFCGGSNWIPADSFIPRITAERYRSWLKLVRDGNEIMVRVWGGGIYEEDAFYDAADELGILIWQDFMFACGNYPARIPAFRESVREEAIANVKRLRHHPSIVIYAGNNEDYQYQESEHLEYDPGNQDADSWLKTDFPARYIYEKILVDVTKELVPDTYYHFGSPYGGKDTTDATVGDIHQWNVWHGRQERYQDFHKLSGRFVSEFGMEAFPDEKTIDSFVGQGTERYALSKTMDFHNKATGHEKRLAGYLAENFDFSTRPLKQYIYMTQLMQAECLSAAYRFWRRNWKGPGREYTSGALVWQINDCWPAISWAIIDYNLRPKLAYHAVKQNLAPITVDMKREVHTHPQDKYTRVYISHEHQVYVWASNFLLQKIDNATLHVKAFDVVDGAKIYDKDHGRVTLEANQSTELGHFPLPMGSKVDHDPNRVVVVAYLLDEDGKKQLARFVSWPDVLKYVQFQKPKQLQVRVSENTVSVSADVPVKGATLEKEGVEFEDNLFDLVPEETLSIKARGGLQPNDQVGVHYYLPDRVVE</sequence>
<evidence type="ECO:0000313" key="19">
    <source>
        <dbReference type="EMBL" id="KKA23872.1"/>
    </source>
</evidence>
<comment type="subunit">
    <text evidence="4">Homodimer.</text>
</comment>
<dbReference type="Pfam" id="PF17753">
    <property type="entry name" value="Ig_mannosidase"/>
    <property type="match status" value="1"/>
</dbReference>
<dbReference type="SUPFAM" id="SSF49785">
    <property type="entry name" value="Galactose-binding domain-like"/>
    <property type="match status" value="1"/>
</dbReference>
<dbReference type="EMBL" id="LASV01000084">
    <property type="protein sequence ID" value="KKA23872.1"/>
    <property type="molecule type" value="Genomic_DNA"/>
</dbReference>
<evidence type="ECO:0000256" key="4">
    <source>
        <dbReference type="ARBA" id="ARBA00011738"/>
    </source>
</evidence>
<evidence type="ECO:0000256" key="1">
    <source>
        <dbReference type="ARBA" id="ARBA00000829"/>
    </source>
</evidence>
<dbReference type="OrthoDB" id="2866996at2759"/>
<dbReference type="GeneID" id="25314454"/>
<keyword evidence="9" id="KW-0119">Carbohydrate metabolism</keyword>
<dbReference type="Gene3D" id="3.20.20.80">
    <property type="entry name" value="Glycosidases"/>
    <property type="match status" value="1"/>
</dbReference>
<proteinExistence type="inferred from homology"/>
<dbReference type="AlphaFoldDB" id="A0A0F4Z016"/>
<dbReference type="Gene3D" id="2.60.120.260">
    <property type="entry name" value="Galactose-binding domain-like"/>
    <property type="match status" value="1"/>
</dbReference>
<dbReference type="InterPro" id="IPR041447">
    <property type="entry name" value="Mannosidase_ig"/>
</dbReference>
<evidence type="ECO:0000256" key="6">
    <source>
        <dbReference type="ARBA" id="ARBA00022525"/>
    </source>
</evidence>
<dbReference type="GO" id="GO:0005576">
    <property type="term" value="C:extracellular region"/>
    <property type="evidence" value="ECO:0007669"/>
    <property type="project" value="UniProtKB-SubCell"/>
</dbReference>
<evidence type="ECO:0000256" key="13">
    <source>
        <dbReference type="ARBA" id="ARBA00041069"/>
    </source>
</evidence>
<dbReference type="PANTHER" id="PTHR43730">
    <property type="entry name" value="BETA-MANNOSIDASE"/>
    <property type="match status" value="1"/>
</dbReference>
<evidence type="ECO:0000259" key="16">
    <source>
        <dbReference type="Pfam" id="PF17753"/>
    </source>
</evidence>
<comment type="pathway">
    <text evidence="3">Glycan metabolism; N-glycan degradation.</text>
</comment>
<reference evidence="19 20" key="1">
    <citation type="submission" date="2015-04" db="EMBL/GenBank/DDBJ databases">
        <authorList>
            <person name="Heijne W.H."/>
            <person name="Fedorova N.D."/>
            <person name="Nierman W.C."/>
            <person name="Vollebregt A.W."/>
            <person name="Zhao Z."/>
            <person name="Wu L."/>
            <person name="Kumar M."/>
            <person name="Stam H."/>
            <person name="van den Berg M.A."/>
            <person name="Pel H.J."/>
        </authorList>
    </citation>
    <scope>NUCLEOTIDE SEQUENCE [LARGE SCALE GENOMIC DNA]</scope>
    <source>
        <strain evidence="19 20">CBS 393.64</strain>
    </source>
</reference>
<evidence type="ECO:0000256" key="12">
    <source>
        <dbReference type="ARBA" id="ARBA00038429"/>
    </source>
</evidence>
<evidence type="ECO:0000256" key="5">
    <source>
        <dbReference type="ARBA" id="ARBA00012754"/>
    </source>
</evidence>
<dbReference type="EC" id="3.2.1.25" evidence="5"/>
<dbReference type="FunFam" id="3.20.20.80:FF:000050">
    <property type="entry name" value="Beta-mannosidase B"/>
    <property type="match status" value="1"/>
</dbReference>
<comment type="catalytic activity">
    <reaction evidence="1">
        <text>Hydrolysis of terminal, non-reducing beta-D-mannose residues in beta-D-mannosides.</text>
        <dbReference type="EC" id="3.2.1.25"/>
    </reaction>
</comment>
<dbReference type="InterPro" id="IPR036156">
    <property type="entry name" value="Beta-gal/glucu_dom_sf"/>
</dbReference>
<dbReference type="PANTHER" id="PTHR43730:SF1">
    <property type="entry name" value="BETA-MANNOSIDASE"/>
    <property type="match status" value="1"/>
</dbReference>
<comment type="similarity">
    <text evidence="12">Belongs to the glycosyl hydrolase 2 family. Beta-mannosidase B subfamily.</text>
</comment>
<evidence type="ECO:0000256" key="9">
    <source>
        <dbReference type="ARBA" id="ARBA00023277"/>
    </source>
</evidence>
<dbReference type="SUPFAM" id="SSF51445">
    <property type="entry name" value="(Trans)glycosidases"/>
    <property type="match status" value="1"/>
</dbReference>
<evidence type="ECO:0000256" key="11">
    <source>
        <dbReference type="ARBA" id="ARBA00023326"/>
    </source>
</evidence>
<dbReference type="GO" id="GO:0004567">
    <property type="term" value="F:beta-mannosidase activity"/>
    <property type="evidence" value="ECO:0007669"/>
    <property type="project" value="UniProtKB-EC"/>
</dbReference>
<feature type="domain" description="Beta-mannosidase-like galactose-binding" evidence="18">
    <location>
        <begin position="17"/>
        <end position="188"/>
    </location>
</feature>
<dbReference type="GO" id="GO:0006516">
    <property type="term" value="P:glycoprotein catabolic process"/>
    <property type="evidence" value="ECO:0007669"/>
    <property type="project" value="TreeGrafter"/>
</dbReference>
<protein>
    <recommendedName>
        <fullName evidence="13">Beta-mannosidase B</fullName>
        <ecNumber evidence="5">3.2.1.25</ecNumber>
    </recommendedName>
    <alternativeName>
        <fullName evidence="14">Mannanase B</fullName>
    </alternativeName>
</protein>
<keyword evidence="10" id="KW-0326">Glycosidase</keyword>
<dbReference type="RefSeq" id="XP_013330484.1">
    <property type="nucleotide sequence ID" value="XM_013475030.1"/>
</dbReference>
<dbReference type="InterPro" id="IPR054593">
    <property type="entry name" value="Beta-mannosidase-like_N2"/>
</dbReference>
<dbReference type="InterPro" id="IPR013783">
    <property type="entry name" value="Ig-like_fold"/>
</dbReference>
<dbReference type="Pfam" id="PF22666">
    <property type="entry name" value="Glyco_hydro_2_N2"/>
    <property type="match status" value="1"/>
</dbReference>
<dbReference type="InterPro" id="IPR017853">
    <property type="entry name" value="GH"/>
</dbReference>
<name>A0A0F4Z016_RASE3</name>
<evidence type="ECO:0000259" key="17">
    <source>
        <dbReference type="Pfam" id="PF17786"/>
    </source>
</evidence>
<keyword evidence="6" id="KW-0964">Secreted</keyword>
<evidence type="ECO:0000256" key="10">
    <source>
        <dbReference type="ARBA" id="ARBA00023295"/>
    </source>
</evidence>
<dbReference type="UniPathway" id="UPA00280"/>
<keyword evidence="7" id="KW-0378">Hydrolase</keyword>
<dbReference type="STRING" id="1408163.A0A0F4Z016"/>
<keyword evidence="20" id="KW-1185">Reference proteome</keyword>
<comment type="subcellular location">
    <subcellularLocation>
        <location evidence="2">Secreted</location>
    </subcellularLocation>
</comment>
<dbReference type="Gene3D" id="2.60.40.10">
    <property type="entry name" value="Immunoglobulins"/>
    <property type="match status" value="2"/>
</dbReference>
<dbReference type="GO" id="GO:0000272">
    <property type="term" value="P:polysaccharide catabolic process"/>
    <property type="evidence" value="ECO:0007669"/>
    <property type="project" value="UniProtKB-KW"/>
</dbReference>
<dbReference type="FunFam" id="2.60.120.260:FF:000118">
    <property type="entry name" value="Beta-mannosidase B"/>
    <property type="match status" value="1"/>
</dbReference>
<dbReference type="Pfam" id="PF17786">
    <property type="entry name" value="Mannosidase_ig"/>
    <property type="match status" value="1"/>
</dbReference>
<evidence type="ECO:0000256" key="8">
    <source>
        <dbReference type="ARBA" id="ARBA00023180"/>
    </source>
</evidence>
<dbReference type="SUPFAM" id="SSF49303">
    <property type="entry name" value="beta-Galactosidase/glucuronidase domain"/>
    <property type="match status" value="2"/>
</dbReference>
<evidence type="ECO:0000256" key="2">
    <source>
        <dbReference type="ARBA" id="ARBA00004613"/>
    </source>
</evidence>
<dbReference type="Pfam" id="PF00703">
    <property type="entry name" value="Glyco_hydro_2"/>
    <property type="match status" value="1"/>
</dbReference>
<organism evidence="19 20">
    <name type="scientific">Rasamsonia emersonii (strain ATCC 16479 / CBS 393.64 / IMI 116815)</name>
    <dbReference type="NCBI Taxonomy" id="1408163"/>
    <lineage>
        <taxon>Eukaryota</taxon>
        <taxon>Fungi</taxon>
        <taxon>Dikarya</taxon>
        <taxon>Ascomycota</taxon>
        <taxon>Pezizomycotina</taxon>
        <taxon>Eurotiomycetes</taxon>
        <taxon>Eurotiomycetidae</taxon>
        <taxon>Eurotiales</taxon>
        <taxon>Trichocomaceae</taxon>
        <taxon>Rasamsonia</taxon>
    </lineage>
</organism>
<evidence type="ECO:0000256" key="7">
    <source>
        <dbReference type="ARBA" id="ARBA00022801"/>
    </source>
</evidence>
<dbReference type="InterPro" id="IPR050887">
    <property type="entry name" value="Beta-mannosidase_GH2"/>
</dbReference>
<evidence type="ECO:0000313" key="20">
    <source>
        <dbReference type="Proteomes" id="UP000053958"/>
    </source>
</evidence>
<dbReference type="Proteomes" id="UP000053958">
    <property type="component" value="Unassembled WGS sequence"/>
</dbReference>
<evidence type="ECO:0000256" key="14">
    <source>
        <dbReference type="ARBA" id="ARBA00041614"/>
    </source>
</evidence>
<feature type="domain" description="Glycoside hydrolase family 2 immunoglobulin-like beta-sandwich" evidence="15">
    <location>
        <begin position="198"/>
        <end position="299"/>
    </location>
</feature>
<dbReference type="InterPro" id="IPR041625">
    <property type="entry name" value="Beta-mannosidase_Ig"/>
</dbReference>
<evidence type="ECO:0000256" key="3">
    <source>
        <dbReference type="ARBA" id="ARBA00004740"/>
    </source>
</evidence>
<gene>
    <name evidence="19" type="ORF">T310_2103</name>
</gene>
<keyword evidence="11" id="KW-0624">Polysaccharide degradation</keyword>
<dbReference type="InterPro" id="IPR006102">
    <property type="entry name" value="Ig-like_GH2"/>
</dbReference>